<dbReference type="PANTHER" id="PTHR19282:SF51">
    <property type="entry name" value="TETRASPANIN"/>
    <property type="match status" value="1"/>
</dbReference>
<dbReference type="PIRSF" id="PIRSF002419">
    <property type="entry name" value="Tetraspanin"/>
    <property type="match status" value="1"/>
</dbReference>
<dbReference type="SUPFAM" id="SSF48652">
    <property type="entry name" value="Tetraspanin"/>
    <property type="match status" value="1"/>
</dbReference>
<dbReference type="GO" id="GO:0005886">
    <property type="term" value="C:plasma membrane"/>
    <property type="evidence" value="ECO:0007669"/>
    <property type="project" value="TreeGrafter"/>
</dbReference>
<dbReference type="AlphaFoldDB" id="A0A8C5FEH2"/>
<feature type="transmembrane region" description="Helical" evidence="6">
    <location>
        <begin position="58"/>
        <end position="82"/>
    </location>
</feature>
<feature type="transmembrane region" description="Helical" evidence="6">
    <location>
        <begin position="89"/>
        <end position="110"/>
    </location>
</feature>
<organism evidence="7 8">
    <name type="scientific">Gadus morhua</name>
    <name type="common">Atlantic cod</name>
    <dbReference type="NCBI Taxonomy" id="8049"/>
    <lineage>
        <taxon>Eukaryota</taxon>
        <taxon>Metazoa</taxon>
        <taxon>Chordata</taxon>
        <taxon>Craniata</taxon>
        <taxon>Vertebrata</taxon>
        <taxon>Euteleostomi</taxon>
        <taxon>Actinopterygii</taxon>
        <taxon>Neopterygii</taxon>
        <taxon>Teleostei</taxon>
        <taxon>Neoteleostei</taxon>
        <taxon>Acanthomorphata</taxon>
        <taxon>Zeiogadaria</taxon>
        <taxon>Gadariae</taxon>
        <taxon>Gadiformes</taxon>
        <taxon>Gadoidei</taxon>
        <taxon>Gadidae</taxon>
        <taxon>Gadus</taxon>
    </lineage>
</organism>
<dbReference type="Ensembl" id="ENSGMOT00000072662.1">
    <property type="protein sequence ID" value="ENSGMOP00000030824.1"/>
    <property type="gene ID" value="ENSGMOG00000031184.1"/>
</dbReference>
<dbReference type="Pfam" id="PF00335">
    <property type="entry name" value="Tetraspanin"/>
    <property type="match status" value="1"/>
</dbReference>
<keyword evidence="8" id="KW-1185">Reference proteome</keyword>
<reference evidence="7" key="1">
    <citation type="submission" date="2025-08" db="UniProtKB">
        <authorList>
            <consortium name="Ensembl"/>
        </authorList>
    </citation>
    <scope>IDENTIFICATION</scope>
</reference>
<dbReference type="PANTHER" id="PTHR19282">
    <property type="entry name" value="TETRASPANIN"/>
    <property type="match status" value="1"/>
</dbReference>
<keyword evidence="5 6" id="KW-0472">Membrane</keyword>
<dbReference type="InterPro" id="IPR000301">
    <property type="entry name" value="Tetraspanin_animals"/>
</dbReference>
<keyword evidence="3 6" id="KW-0812">Transmembrane</keyword>
<evidence type="ECO:0000256" key="2">
    <source>
        <dbReference type="ARBA" id="ARBA00006840"/>
    </source>
</evidence>
<keyword evidence="4 6" id="KW-1133">Transmembrane helix</keyword>
<protein>
    <recommendedName>
        <fullName evidence="6">Tetraspanin</fullName>
    </recommendedName>
</protein>
<feature type="transmembrane region" description="Helical" evidence="6">
    <location>
        <begin position="21"/>
        <end position="38"/>
    </location>
</feature>
<evidence type="ECO:0000313" key="8">
    <source>
        <dbReference type="Proteomes" id="UP000694546"/>
    </source>
</evidence>
<dbReference type="Proteomes" id="UP000694546">
    <property type="component" value="Chromosome 19"/>
</dbReference>
<proteinExistence type="inferred from homology"/>
<dbReference type="PRINTS" id="PR00259">
    <property type="entry name" value="TMFOUR"/>
</dbReference>
<evidence type="ECO:0000256" key="3">
    <source>
        <dbReference type="ARBA" id="ARBA00022692"/>
    </source>
</evidence>
<reference evidence="7" key="2">
    <citation type="submission" date="2025-09" db="UniProtKB">
        <authorList>
            <consortium name="Ensembl"/>
        </authorList>
    </citation>
    <scope>IDENTIFICATION</scope>
</reference>
<accession>A0A8C5FEH2</accession>
<dbReference type="InterPro" id="IPR018499">
    <property type="entry name" value="Tetraspanin/Peripherin"/>
</dbReference>
<evidence type="ECO:0000256" key="5">
    <source>
        <dbReference type="ARBA" id="ARBA00023136"/>
    </source>
</evidence>
<evidence type="ECO:0000256" key="4">
    <source>
        <dbReference type="ARBA" id="ARBA00022989"/>
    </source>
</evidence>
<dbReference type="Gene3D" id="1.10.1450.10">
    <property type="entry name" value="Tetraspanin"/>
    <property type="match status" value="1"/>
</dbReference>
<comment type="subcellular location">
    <subcellularLocation>
        <location evidence="1 6">Membrane</location>
        <topology evidence="1 6">Multi-pass membrane protein</topology>
    </subcellularLocation>
</comment>
<evidence type="ECO:0000313" key="7">
    <source>
        <dbReference type="Ensembl" id="ENSGMOP00000030824.1"/>
    </source>
</evidence>
<evidence type="ECO:0000256" key="6">
    <source>
        <dbReference type="RuleBase" id="RU361218"/>
    </source>
</evidence>
<sequence length="256" mass="26872">KGRRERRREEEKTGVWRVNGPGLFWAAGLAVFTLGVWARLSLADYMLLSSNRYPNAPLVLLAAGAAVTAWGFLGCLGVAAGLPGVLRAYGFFQLLTLAAGLAAGLCGLFYRQDIAGGFRSGLQRAVARYGEDAGRADALDSLQRALDCCGADGWQDWLASDWANRDAAFFGGNGTAGAAAAAGVVSLPDSCCARRMGCRNRLLPPEREGGVEGVFSVVNDNVFHIAASVLGLAFTQAGGIALACLLANRLAPRPYC</sequence>
<name>A0A8C5FEH2_GADMO</name>
<feature type="transmembrane region" description="Helical" evidence="6">
    <location>
        <begin position="222"/>
        <end position="247"/>
    </location>
</feature>
<dbReference type="GeneTree" id="ENSGT00940000165434"/>
<dbReference type="InterPro" id="IPR008952">
    <property type="entry name" value="Tetraspanin_EC2_sf"/>
</dbReference>
<comment type="similarity">
    <text evidence="2 6">Belongs to the tetraspanin (TM4SF) family.</text>
</comment>
<evidence type="ECO:0000256" key="1">
    <source>
        <dbReference type="ARBA" id="ARBA00004141"/>
    </source>
</evidence>